<evidence type="ECO:0000256" key="2">
    <source>
        <dbReference type="RuleBase" id="RU003616"/>
    </source>
</evidence>
<evidence type="ECO:0000313" key="6">
    <source>
        <dbReference type="Proteomes" id="UP001600165"/>
    </source>
</evidence>
<reference evidence="5 6" key="1">
    <citation type="submission" date="2024-10" db="EMBL/GenBank/DDBJ databases">
        <authorList>
            <person name="Ratan Roy A."/>
            <person name="Morales Sandoval P.H."/>
            <person name="De Los Santos Villalobos S."/>
            <person name="Chakraborty S."/>
            <person name="Mukherjee J."/>
        </authorList>
    </citation>
    <scope>NUCLEOTIDE SEQUENCE [LARGE SCALE GENOMIC DNA]</scope>
    <source>
        <strain evidence="5 6">S1</strain>
    </source>
</reference>
<name>A0ABW6IFR2_9CYAN</name>
<protein>
    <submittedName>
        <fullName evidence="5">Hsp20/alpha crystallin family protein</fullName>
    </submittedName>
</protein>
<feature type="domain" description="SHSP" evidence="3">
    <location>
        <begin position="34"/>
        <end position="147"/>
    </location>
</feature>
<dbReference type="InterPro" id="IPR008978">
    <property type="entry name" value="HSP20-like_chaperone"/>
</dbReference>
<dbReference type="Gene3D" id="2.60.40.790">
    <property type="match status" value="1"/>
</dbReference>
<dbReference type="PROSITE" id="PS01031">
    <property type="entry name" value="SHSP"/>
    <property type="match status" value="1"/>
</dbReference>
<dbReference type="InterPro" id="IPR007052">
    <property type="entry name" value="CS_dom"/>
</dbReference>
<dbReference type="Proteomes" id="UP001600165">
    <property type="component" value="Unassembled WGS sequence"/>
</dbReference>
<dbReference type="InterPro" id="IPR031107">
    <property type="entry name" value="Small_HSP"/>
</dbReference>
<accession>A0ABW6IFR2</accession>
<evidence type="ECO:0000256" key="1">
    <source>
        <dbReference type="PROSITE-ProRule" id="PRU00285"/>
    </source>
</evidence>
<evidence type="ECO:0000259" key="3">
    <source>
        <dbReference type="PROSITE" id="PS01031"/>
    </source>
</evidence>
<dbReference type="Pfam" id="PF00011">
    <property type="entry name" value="HSP20"/>
    <property type="match status" value="1"/>
</dbReference>
<sequence length="151" mass="17007">MSLVRLNPWREIDTLQRRMNRMFEDALSPVSFDDFAGFANVPAAELSETDEAVHLKLEIPGIDAKDLNIEVTADTVSISGERKSEEKSETDGVKRTEFRYGKFQRAISLPSRIQNTEVKADYKDGILHLTLPKAEEEKNKIVKVNIGDVTA</sequence>
<feature type="domain" description="CS" evidence="4">
    <location>
        <begin position="39"/>
        <end position="145"/>
    </location>
</feature>
<dbReference type="InterPro" id="IPR002068">
    <property type="entry name" value="A-crystallin/Hsp20_dom"/>
</dbReference>
<dbReference type="PANTHER" id="PTHR11527">
    <property type="entry name" value="HEAT-SHOCK PROTEIN 20 FAMILY MEMBER"/>
    <property type="match status" value="1"/>
</dbReference>
<dbReference type="RefSeq" id="WP_377964245.1">
    <property type="nucleotide sequence ID" value="NZ_JBHZOL010000065.1"/>
</dbReference>
<dbReference type="EMBL" id="JBHZOL010000065">
    <property type="protein sequence ID" value="MFE4106465.1"/>
    <property type="molecule type" value="Genomic_DNA"/>
</dbReference>
<evidence type="ECO:0000313" key="5">
    <source>
        <dbReference type="EMBL" id="MFE4106465.1"/>
    </source>
</evidence>
<dbReference type="PROSITE" id="PS51203">
    <property type="entry name" value="CS"/>
    <property type="match status" value="1"/>
</dbReference>
<gene>
    <name evidence="5" type="ORF">ACFVKH_09270</name>
</gene>
<proteinExistence type="inferred from homology"/>
<comment type="caution">
    <text evidence="5">The sequence shown here is derived from an EMBL/GenBank/DDBJ whole genome shotgun (WGS) entry which is preliminary data.</text>
</comment>
<organism evidence="5 6">
    <name type="scientific">Almyronema epifaneia S1</name>
    <dbReference type="NCBI Taxonomy" id="2991925"/>
    <lineage>
        <taxon>Bacteria</taxon>
        <taxon>Bacillati</taxon>
        <taxon>Cyanobacteriota</taxon>
        <taxon>Cyanophyceae</taxon>
        <taxon>Nodosilineales</taxon>
        <taxon>Nodosilineaceae</taxon>
        <taxon>Almyronema</taxon>
        <taxon>Almyronema epifaneia</taxon>
    </lineage>
</organism>
<keyword evidence="6" id="KW-1185">Reference proteome</keyword>
<dbReference type="CDD" id="cd06464">
    <property type="entry name" value="ACD_sHsps-like"/>
    <property type="match status" value="1"/>
</dbReference>
<evidence type="ECO:0000259" key="4">
    <source>
        <dbReference type="PROSITE" id="PS51203"/>
    </source>
</evidence>
<comment type="similarity">
    <text evidence="1 2">Belongs to the small heat shock protein (HSP20) family.</text>
</comment>
<dbReference type="SUPFAM" id="SSF49764">
    <property type="entry name" value="HSP20-like chaperones"/>
    <property type="match status" value="1"/>
</dbReference>